<sequence length="129" mass="13523">MDFEAIVRMVPFSAHLGFEVMRCDAAGVVVEVVLKPEYCTAGGTAHGGFLMTLADFAGAAGGFMVLPEGAKGTTTIDSKTNMIGAAPVGSRLTATSAPEHVGRRTSVWTTRVMVGEKLISVTMQTQMVL</sequence>
<evidence type="ECO:0000313" key="4">
    <source>
        <dbReference type="Proteomes" id="UP000635071"/>
    </source>
</evidence>
<dbReference type="Proteomes" id="UP000635071">
    <property type="component" value="Unassembled WGS sequence"/>
</dbReference>
<evidence type="ECO:0000313" key="3">
    <source>
        <dbReference type="EMBL" id="GGD98400.1"/>
    </source>
</evidence>
<dbReference type="NCBIfam" id="TIGR00369">
    <property type="entry name" value="unchar_dom_1"/>
    <property type="match status" value="1"/>
</dbReference>
<feature type="domain" description="Thioesterase" evidence="2">
    <location>
        <begin position="42"/>
        <end position="115"/>
    </location>
</feature>
<dbReference type="Pfam" id="PF03061">
    <property type="entry name" value="4HBT"/>
    <property type="match status" value="1"/>
</dbReference>
<organism evidence="3 4">
    <name type="scientific">Sandarakinorhabdus glacialis</name>
    <dbReference type="NCBI Taxonomy" id="1614636"/>
    <lineage>
        <taxon>Bacteria</taxon>
        <taxon>Pseudomonadati</taxon>
        <taxon>Pseudomonadota</taxon>
        <taxon>Alphaproteobacteria</taxon>
        <taxon>Sphingomonadales</taxon>
        <taxon>Sphingosinicellaceae</taxon>
        <taxon>Sandarakinorhabdus</taxon>
    </lineage>
</organism>
<gene>
    <name evidence="3" type="ORF">GCM10011529_00560</name>
</gene>
<keyword evidence="1" id="KW-0378">Hydrolase</keyword>
<reference evidence="3" key="1">
    <citation type="journal article" date="2014" name="Int. J. Syst. Evol. Microbiol.">
        <title>Complete genome sequence of Corynebacterium casei LMG S-19264T (=DSM 44701T), isolated from a smear-ripened cheese.</title>
        <authorList>
            <consortium name="US DOE Joint Genome Institute (JGI-PGF)"/>
            <person name="Walter F."/>
            <person name="Albersmeier A."/>
            <person name="Kalinowski J."/>
            <person name="Ruckert C."/>
        </authorList>
    </citation>
    <scope>NUCLEOTIDE SEQUENCE</scope>
    <source>
        <strain evidence="3">CGMCC 1.15519</strain>
    </source>
</reference>
<dbReference type="EMBL" id="BMJM01000001">
    <property type="protein sequence ID" value="GGD98400.1"/>
    <property type="molecule type" value="Genomic_DNA"/>
</dbReference>
<proteinExistence type="predicted"/>
<dbReference type="GO" id="GO:0061522">
    <property type="term" value="F:1,4-dihydroxy-2-naphthoyl-CoA thioesterase activity"/>
    <property type="evidence" value="ECO:0007669"/>
    <property type="project" value="TreeGrafter"/>
</dbReference>
<name>A0A917E357_9SPHN</name>
<keyword evidence="4" id="KW-1185">Reference proteome</keyword>
<dbReference type="InterPro" id="IPR003736">
    <property type="entry name" value="PAAI_dom"/>
</dbReference>
<comment type="caution">
    <text evidence="3">The sequence shown here is derived from an EMBL/GenBank/DDBJ whole genome shotgun (WGS) entry which is preliminary data.</text>
</comment>
<reference evidence="3" key="2">
    <citation type="submission" date="2020-09" db="EMBL/GenBank/DDBJ databases">
        <authorList>
            <person name="Sun Q."/>
            <person name="Zhou Y."/>
        </authorList>
    </citation>
    <scope>NUCLEOTIDE SEQUENCE</scope>
    <source>
        <strain evidence="3">CGMCC 1.15519</strain>
    </source>
</reference>
<dbReference type="GO" id="GO:0005829">
    <property type="term" value="C:cytosol"/>
    <property type="evidence" value="ECO:0007669"/>
    <property type="project" value="TreeGrafter"/>
</dbReference>
<accession>A0A917E357</accession>
<dbReference type="RefSeq" id="WP_188760908.1">
    <property type="nucleotide sequence ID" value="NZ_BMJM01000001.1"/>
</dbReference>
<evidence type="ECO:0000259" key="2">
    <source>
        <dbReference type="Pfam" id="PF03061"/>
    </source>
</evidence>
<dbReference type="PANTHER" id="PTHR43240:SF8">
    <property type="entry name" value="PHENYLACETIC ACID DEGRADATION-RELATED PROTEIN"/>
    <property type="match status" value="1"/>
</dbReference>
<dbReference type="PANTHER" id="PTHR43240">
    <property type="entry name" value="1,4-DIHYDROXY-2-NAPHTHOYL-COA THIOESTERASE 1"/>
    <property type="match status" value="1"/>
</dbReference>
<dbReference type="InterPro" id="IPR029069">
    <property type="entry name" value="HotDog_dom_sf"/>
</dbReference>
<dbReference type="Gene3D" id="3.10.129.10">
    <property type="entry name" value="Hotdog Thioesterase"/>
    <property type="match status" value="1"/>
</dbReference>
<dbReference type="AlphaFoldDB" id="A0A917E357"/>
<dbReference type="CDD" id="cd03443">
    <property type="entry name" value="PaaI_thioesterase"/>
    <property type="match status" value="1"/>
</dbReference>
<dbReference type="SUPFAM" id="SSF54637">
    <property type="entry name" value="Thioesterase/thiol ester dehydrase-isomerase"/>
    <property type="match status" value="1"/>
</dbReference>
<dbReference type="InterPro" id="IPR006683">
    <property type="entry name" value="Thioestr_dom"/>
</dbReference>
<evidence type="ECO:0000256" key="1">
    <source>
        <dbReference type="ARBA" id="ARBA00022801"/>
    </source>
</evidence>
<protein>
    <recommendedName>
        <fullName evidence="2">Thioesterase domain-containing protein</fullName>
    </recommendedName>
</protein>